<evidence type="ECO:0000256" key="5">
    <source>
        <dbReference type="ARBA" id="ARBA00022777"/>
    </source>
</evidence>
<dbReference type="Pfam" id="PF00512">
    <property type="entry name" value="HisKA"/>
    <property type="match status" value="1"/>
</dbReference>
<dbReference type="PROSITE" id="PS50109">
    <property type="entry name" value="HIS_KIN"/>
    <property type="match status" value="1"/>
</dbReference>
<feature type="transmembrane region" description="Helical" evidence="6">
    <location>
        <begin position="291"/>
        <end position="312"/>
    </location>
</feature>
<feature type="domain" description="Histidine kinase" evidence="7">
    <location>
        <begin position="510"/>
        <end position="728"/>
    </location>
</feature>
<gene>
    <name evidence="8" type="primary">kdpD</name>
    <name evidence="8" type="ORF">CPBP_01254</name>
</gene>
<evidence type="ECO:0000313" key="9">
    <source>
        <dbReference type="Proteomes" id="UP000594001"/>
    </source>
</evidence>
<dbReference type="SMART" id="SM00388">
    <property type="entry name" value="HisKA"/>
    <property type="match status" value="1"/>
</dbReference>
<dbReference type="RefSeq" id="WP_350332004.1">
    <property type="nucleotide sequence ID" value="NZ_CP054719.1"/>
</dbReference>
<dbReference type="GO" id="GO:0000155">
    <property type="term" value="F:phosphorelay sensor kinase activity"/>
    <property type="evidence" value="ECO:0007669"/>
    <property type="project" value="InterPro"/>
</dbReference>
<feature type="transmembrane region" description="Helical" evidence="6">
    <location>
        <begin position="324"/>
        <end position="341"/>
    </location>
</feature>
<evidence type="ECO:0000256" key="3">
    <source>
        <dbReference type="ARBA" id="ARBA00022553"/>
    </source>
</evidence>
<keyword evidence="6" id="KW-0812">Transmembrane</keyword>
<dbReference type="AlphaFoldDB" id="A0A7L9RV00"/>
<dbReference type="SMART" id="SM00387">
    <property type="entry name" value="HATPase_c"/>
    <property type="match status" value="1"/>
</dbReference>
<dbReference type="CDD" id="cd00082">
    <property type="entry name" value="HisKA"/>
    <property type="match status" value="1"/>
</dbReference>
<dbReference type="GO" id="GO:0005886">
    <property type="term" value="C:plasma membrane"/>
    <property type="evidence" value="ECO:0007669"/>
    <property type="project" value="TreeGrafter"/>
</dbReference>
<dbReference type="Pfam" id="PF02518">
    <property type="entry name" value="HATPase_c"/>
    <property type="match status" value="1"/>
</dbReference>
<proteinExistence type="predicted"/>
<dbReference type="InterPro" id="IPR003594">
    <property type="entry name" value="HATPase_dom"/>
</dbReference>
<dbReference type="SUPFAM" id="SSF47384">
    <property type="entry name" value="Homodimeric domain of signal transducing histidine kinase"/>
    <property type="match status" value="1"/>
</dbReference>
<dbReference type="InterPro" id="IPR003661">
    <property type="entry name" value="HisK_dim/P_dom"/>
</dbReference>
<dbReference type="PRINTS" id="PR00344">
    <property type="entry name" value="BCTRLSENSOR"/>
</dbReference>
<keyword evidence="5" id="KW-0418">Kinase</keyword>
<dbReference type="InterPro" id="IPR036097">
    <property type="entry name" value="HisK_dim/P_sf"/>
</dbReference>
<feature type="transmembrane region" description="Helical" evidence="6">
    <location>
        <begin position="248"/>
        <end position="271"/>
    </location>
</feature>
<organism evidence="8 9">
    <name type="scientific">Candidatus Bodocaedibacter vickermanii</name>
    <dbReference type="NCBI Taxonomy" id="2741701"/>
    <lineage>
        <taxon>Bacteria</taxon>
        <taxon>Pseudomonadati</taxon>
        <taxon>Pseudomonadota</taxon>
        <taxon>Alphaproteobacteria</taxon>
        <taxon>Holosporales</taxon>
        <taxon>Candidatus Paracaedibacteraceae</taxon>
        <taxon>Candidatus Bodocaedibacter</taxon>
    </lineage>
</organism>
<dbReference type="InterPro" id="IPR052023">
    <property type="entry name" value="Histidine_kinase_KdpD"/>
</dbReference>
<dbReference type="Proteomes" id="UP000594001">
    <property type="component" value="Chromosome"/>
</dbReference>
<evidence type="ECO:0000259" key="7">
    <source>
        <dbReference type="PROSITE" id="PS50109"/>
    </source>
</evidence>
<dbReference type="SUPFAM" id="SSF55874">
    <property type="entry name" value="ATPase domain of HSP90 chaperone/DNA topoisomerase II/histidine kinase"/>
    <property type="match status" value="1"/>
</dbReference>
<comment type="catalytic activity">
    <reaction evidence="1">
        <text>ATP + protein L-histidine = ADP + protein N-phospho-L-histidine.</text>
        <dbReference type="EC" id="2.7.13.3"/>
    </reaction>
</comment>
<dbReference type="InterPro" id="IPR004358">
    <property type="entry name" value="Sig_transdc_His_kin-like_C"/>
</dbReference>
<dbReference type="Gene3D" id="1.10.287.130">
    <property type="match status" value="1"/>
</dbReference>
<dbReference type="EC" id="2.7.13.3" evidence="2"/>
<dbReference type="InterPro" id="IPR036890">
    <property type="entry name" value="HATPase_C_sf"/>
</dbReference>
<dbReference type="KEGG" id="pbal:CPBP_01254"/>
<evidence type="ECO:0000256" key="1">
    <source>
        <dbReference type="ARBA" id="ARBA00000085"/>
    </source>
</evidence>
<name>A0A7L9RV00_9PROT</name>
<keyword evidence="6" id="KW-0472">Membrane</keyword>
<dbReference type="PANTHER" id="PTHR45569">
    <property type="entry name" value="SENSOR PROTEIN KDPD"/>
    <property type="match status" value="1"/>
</dbReference>
<dbReference type="FunFam" id="3.30.565.10:FF:000006">
    <property type="entry name" value="Sensor histidine kinase WalK"/>
    <property type="match status" value="1"/>
</dbReference>
<evidence type="ECO:0000256" key="6">
    <source>
        <dbReference type="SAM" id="Phobius"/>
    </source>
</evidence>
<evidence type="ECO:0000313" key="8">
    <source>
        <dbReference type="EMBL" id="QOL20460.1"/>
    </source>
</evidence>
<dbReference type="PANTHER" id="PTHR45569:SF1">
    <property type="entry name" value="SENSOR PROTEIN KDPD"/>
    <property type="match status" value="1"/>
</dbReference>
<evidence type="ECO:0000256" key="2">
    <source>
        <dbReference type="ARBA" id="ARBA00012438"/>
    </source>
</evidence>
<accession>A0A7L9RV00</accession>
<protein>
    <recommendedName>
        <fullName evidence="2">histidine kinase</fullName>
        <ecNumber evidence="2">2.7.13.3</ecNumber>
    </recommendedName>
</protein>
<keyword evidence="4 8" id="KW-0808">Transferase</keyword>
<sequence>MTSGKLTLYLSITDGAEPQKRAVKDAIATIKKKKDNILFVGFSEALQAEIQNDLPPIYKDNFFSGRLDTKKETLQLIFSSATKAVVFNNILDHHHQKFRLKLIIQLLNAGIDVFVPASLRYFALCSKELKDSFNIENNTSIIPSSFFKYISRVILINNFDDSSSPENTNCPIKDFLETNTDLNIRGRLANMAFILATHINYHSRYRLAAEEHRRYTHLTSTTLTSLINRALQIRKKMTNVISTLKIKIFNIFASLMNILIAFFCTMLFTTVDADYDKILMVFLTSAIMLNLIVYSLLPTIISILFGVSLTLYAPEFIKSDSDVLLKNIGLFIGIFLFYIMIQNKKIIFQQKDELSNKESRFNLLYKYTETLATATSIDEIFRISEKYFKATFNIDIILILQNPYTLKTQRVITSTSNTIIDESTDDISTKQFKMDQYEAYDFRPLISDSVELGWLGTKIITPEQSLDPILLNSSVLQITIALQRYHLSQSYQSAVLNSEKEQLRSVILSSISHDLKTPLTTIIGSCTALEELENLSNKNKMILIHAIHEASDQLNQFISNILDSSRLATENILQQTSLVYLDDVINVILHRSKKTIRLFDVSVTVTNSEEAAIYGDFTLIQQVFYNIIENATKYIPIGGKISIFITNIMDKVFVRIYDNGPGIIESKRNLIFDKFYRFQHSDQQKAGTGLGLSICKQIIEAYNGKIWASDRDDGQKGAQFNIELPCAFPQRSIQDVKTRILK</sequence>
<evidence type="ECO:0000256" key="4">
    <source>
        <dbReference type="ARBA" id="ARBA00022679"/>
    </source>
</evidence>
<dbReference type="EMBL" id="CP054719">
    <property type="protein sequence ID" value="QOL20460.1"/>
    <property type="molecule type" value="Genomic_DNA"/>
</dbReference>
<keyword evidence="9" id="KW-1185">Reference proteome</keyword>
<dbReference type="InterPro" id="IPR005467">
    <property type="entry name" value="His_kinase_dom"/>
</dbReference>
<dbReference type="CDD" id="cd00075">
    <property type="entry name" value="HATPase"/>
    <property type="match status" value="1"/>
</dbReference>
<reference evidence="8 9" key="1">
    <citation type="submission" date="2020-06" db="EMBL/GenBank/DDBJ databases">
        <title>The endosymbiont of the kinetoplastid Bodo saltans is a Paracaedibacter-like alpha-proteobacterium possessing a putative toxin-antitoxin system.</title>
        <authorList>
            <person name="Midha S."/>
            <person name="Rigden D.J."/>
            <person name="Siozios S."/>
            <person name="Hurst G.D.D."/>
            <person name="Jackson A.P."/>
        </authorList>
    </citation>
    <scope>NUCLEOTIDE SEQUENCE [LARGE SCALE GENOMIC DNA]</scope>
    <source>
        <strain evidence="8">Lake Konstanz</strain>
    </source>
</reference>
<dbReference type="Gene3D" id="3.30.565.10">
    <property type="entry name" value="Histidine kinase-like ATPase, C-terminal domain"/>
    <property type="match status" value="1"/>
</dbReference>
<keyword evidence="3" id="KW-0597">Phosphoprotein</keyword>
<keyword evidence="6" id="KW-1133">Transmembrane helix</keyword>